<dbReference type="SUPFAM" id="SSF52540">
    <property type="entry name" value="P-loop containing nucleoside triphosphate hydrolases"/>
    <property type="match status" value="1"/>
</dbReference>
<evidence type="ECO:0000259" key="10">
    <source>
        <dbReference type="PROSITE" id="PS51195"/>
    </source>
</evidence>
<dbReference type="InterPro" id="IPR050079">
    <property type="entry name" value="DEAD_box_RNA_helicase"/>
</dbReference>
<dbReference type="Pfam" id="PF00270">
    <property type="entry name" value="DEAD"/>
    <property type="match status" value="1"/>
</dbReference>
<dbReference type="EMBL" id="CP110820">
    <property type="protein sequence ID" value="WPX97021.1"/>
    <property type="molecule type" value="Genomic_DNA"/>
</dbReference>
<dbReference type="PANTHER" id="PTHR47959">
    <property type="entry name" value="ATP-DEPENDENT RNA HELICASE RHLE-RELATED"/>
    <property type="match status" value="1"/>
</dbReference>
<gene>
    <name evidence="11" type="ORF">Bandiella_01161</name>
</gene>
<feature type="domain" description="Helicase ATP-binding" evidence="8">
    <location>
        <begin position="33"/>
        <end position="203"/>
    </location>
</feature>
<dbReference type="PROSITE" id="PS51195">
    <property type="entry name" value="Q_MOTIF"/>
    <property type="match status" value="1"/>
</dbReference>
<feature type="domain" description="DEAD-box RNA helicase Q" evidence="10">
    <location>
        <begin position="2"/>
        <end position="30"/>
    </location>
</feature>
<organism evidence="11 12">
    <name type="scientific">Candidatus Bandiella euplotis</name>
    <dbReference type="NCBI Taxonomy" id="1664265"/>
    <lineage>
        <taxon>Bacteria</taxon>
        <taxon>Pseudomonadati</taxon>
        <taxon>Pseudomonadota</taxon>
        <taxon>Alphaproteobacteria</taxon>
        <taxon>Rickettsiales</taxon>
        <taxon>Candidatus Midichloriaceae</taxon>
        <taxon>Candidatus Bandiella</taxon>
    </lineage>
</organism>
<proteinExistence type="inferred from homology"/>
<feature type="compositionally biased region" description="Basic residues" evidence="7">
    <location>
        <begin position="370"/>
        <end position="384"/>
    </location>
</feature>
<dbReference type="RefSeq" id="WP_323732671.1">
    <property type="nucleotide sequence ID" value="NZ_CP110820.1"/>
</dbReference>
<evidence type="ECO:0000256" key="6">
    <source>
        <dbReference type="PROSITE-ProRule" id="PRU00552"/>
    </source>
</evidence>
<evidence type="ECO:0000259" key="8">
    <source>
        <dbReference type="PROSITE" id="PS51192"/>
    </source>
</evidence>
<evidence type="ECO:0000256" key="3">
    <source>
        <dbReference type="ARBA" id="ARBA00022806"/>
    </source>
</evidence>
<evidence type="ECO:0000256" key="7">
    <source>
        <dbReference type="SAM" id="MobiDB-lite"/>
    </source>
</evidence>
<sequence>MQNFTSLDLPDSLLSSLKRLGFTTPTPIQAKAIPAALEGKDIIGSAQTGTGKTMAFLIPVIAQLLSSSNSKALIMTPTRELAAQVQKVMDELLVGMGKISSVLLIGGAPIFKQMQKLKSNPRMIVGTPGRITDHLIRKSLTLKNISFLVVDESDRMLDMGFSIQLDKIVEYLPKERQTLMFSATFSPEVLSLSKKYLSNPERISVGEVNKAAQHIKQETLHTNGTKKYEDLIAELDKRDGSILVFVNTKIGAAKLTEKLARNNHSVATLHGDIEHRKRERVIGEFRAGNFRIMVATDVASRGLDISHIKHVINYDIPRSHEDYIHRIGRTARAESTGTALNFILPEEIKKWKIIERLMNPGSNPVAEGKHMKKHYNPSKRKPGKKNYTFAKPSFPKAKRTSHA</sequence>
<dbReference type="PANTHER" id="PTHR47959:SF1">
    <property type="entry name" value="ATP-DEPENDENT RNA HELICASE DBPA"/>
    <property type="match status" value="1"/>
</dbReference>
<name>A0ABZ0UP32_9RICK</name>
<dbReference type="SMART" id="SM00490">
    <property type="entry name" value="HELICc"/>
    <property type="match status" value="1"/>
</dbReference>
<dbReference type="InterPro" id="IPR001650">
    <property type="entry name" value="Helicase_C-like"/>
</dbReference>
<evidence type="ECO:0000313" key="12">
    <source>
        <dbReference type="Proteomes" id="UP001327219"/>
    </source>
</evidence>
<evidence type="ECO:0000256" key="2">
    <source>
        <dbReference type="ARBA" id="ARBA00022801"/>
    </source>
</evidence>
<keyword evidence="1" id="KW-0547">Nucleotide-binding</keyword>
<feature type="short sequence motif" description="Q motif" evidence="6">
    <location>
        <begin position="2"/>
        <end position="30"/>
    </location>
</feature>
<keyword evidence="4" id="KW-0067">ATP-binding</keyword>
<accession>A0ABZ0UP32</accession>
<dbReference type="Pfam" id="PF00271">
    <property type="entry name" value="Helicase_C"/>
    <property type="match status" value="1"/>
</dbReference>
<dbReference type="PROSITE" id="PS51194">
    <property type="entry name" value="HELICASE_CTER"/>
    <property type="match status" value="1"/>
</dbReference>
<dbReference type="InterPro" id="IPR014001">
    <property type="entry name" value="Helicase_ATP-bd"/>
</dbReference>
<evidence type="ECO:0000256" key="1">
    <source>
        <dbReference type="ARBA" id="ARBA00022741"/>
    </source>
</evidence>
<dbReference type="Gene3D" id="3.40.50.300">
    <property type="entry name" value="P-loop containing nucleotide triphosphate hydrolases"/>
    <property type="match status" value="2"/>
</dbReference>
<dbReference type="CDD" id="cd18787">
    <property type="entry name" value="SF2_C_DEAD"/>
    <property type="match status" value="1"/>
</dbReference>
<keyword evidence="12" id="KW-1185">Reference proteome</keyword>
<feature type="region of interest" description="Disordered" evidence="7">
    <location>
        <begin position="362"/>
        <end position="403"/>
    </location>
</feature>
<dbReference type="InterPro" id="IPR011545">
    <property type="entry name" value="DEAD/DEAH_box_helicase_dom"/>
</dbReference>
<evidence type="ECO:0000256" key="5">
    <source>
        <dbReference type="ARBA" id="ARBA00038437"/>
    </source>
</evidence>
<reference evidence="11 12" key="1">
    <citation type="submission" date="2022-11" db="EMBL/GenBank/DDBJ databases">
        <title>Host association and intracellularity evolved multiple times independently in the Rickettsiales.</title>
        <authorList>
            <person name="Castelli M."/>
            <person name="Nardi T."/>
            <person name="Gammuto L."/>
            <person name="Bellinzona G."/>
            <person name="Sabaneyeva E."/>
            <person name="Potekhin A."/>
            <person name="Serra V."/>
            <person name="Petroni G."/>
            <person name="Sassera D."/>
        </authorList>
    </citation>
    <scope>NUCLEOTIDE SEQUENCE [LARGE SCALE GENOMIC DNA]</scope>
    <source>
        <strain evidence="11 12">NDG2</strain>
    </source>
</reference>
<comment type="similarity">
    <text evidence="5">Belongs to the DEAD box helicase family.</text>
</comment>
<evidence type="ECO:0000259" key="9">
    <source>
        <dbReference type="PROSITE" id="PS51194"/>
    </source>
</evidence>
<evidence type="ECO:0000313" key="11">
    <source>
        <dbReference type="EMBL" id="WPX97021.1"/>
    </source>
</evidence>
<protein>
    <submittedName>
        <fullName evidence="11">ATP-dependent RNA helicase RhlE</fullName>
    </submittedName>
</protein>
<dbReference type="InterPro" id="IPR027417">
    <property type="entry name" value="P-loop_NTPase"/>
</dbReference>
<feature type="domain" description="Helicase C-terminal" evidence="9">
    <location>
        <begin position="227"/>
        <end position="383"/>
    </location>
</feature>
<keyword evidence="2" id="KW-0378">Hydrolase</keyword>
<dbReference type="GO" id="GO:0004386">
    <property type="term" value="F:helicase activity"/>
    <property type="evidence" value="ECO:0007669"/>
    <property type="project" value="UniProtKB-KW"/>
</dbReference>
<keyword evidence="3 11" id="KW-0347">Helicase</keyword>
<evidence type="ECO:0000256" key="4">
    <source>
        <dbReference type="ARBA" id="ARBA00022840"/>
    </source>
</evidence>
<dbReference type="PROSITE" id="PS51192">
    <property type="entry name" value="HELICASE_ATP_BIND_1"/>
    <property type="match status" value="1"/>
</dbReference>
<dbReference type="Proteomes" id="UP001327219">
    <property type="component" value="Chromosome"/>
</dbReference>
<dbReference type="CDD" id="cd00268">
    <property type="entry name" value="DEADc"/>
    <property type="match status" value="1"/>
</dbReference>
<dbReference type="InterPro" id="IPR044742">
    <property type="entry name" value="DEAD/DEAH_RhlB"/>
</dbReference>
<dbReference type="SMART" id="SM00487">
    <property type="entry name" value="DEXDc"/>
    <property type="match status" value="1"/>
</dbReference>
<dbReference type="InterPro" id="IPR014014">
    <property type="entry name" value="RNA_helicase_DEAD_Q_motif"/>
</dbReference>